<keyword evidence="2" id="KW-1185">Reference proteome</keyword>
<dbReference type="EMBL" id="AP024110">
    <property type="protein sequence ID" value="BCM23839.1"/>
    <property type="molecule type" value="Genomic_DNA"/>
</dbReference>
<sequence>MALFTKIVLCASGNHLTAGVWSWRKLRSFQVFDNDAQGKEDFAHFLQKFPNTKIYLLADSVEEDYRVENLPHTFGGAKHELVERKLSQIYRNTVFRVAHFINREKDKRKDDRYLFLALNKVEFLNGWLEVIEAQQAPLTGVYMLSMLSQVILRRMRLVEPHIILSERLNSGLRQTYLHNGNLRISRLAPMPPEAENQLAYFYLVETEKTRLYLISQRFITRETPLKMLLPGLDDSSKVICRHIEQEQGIDCERIDLSDLAHSIHIKPQLLDANPELLHMHLLAIGNVPDNLAPASLVKQHQVQLIRQGINLASIFIVLLGLLMSGLYVKQALDLTADTKQAALDTQMQNQRYADVAKNFPSTPIASNDLATAVEINNTIKQYGKAPRRMMQVISNALEASPEIQLDRLHWLQTNDVSLKDDDKTLVAVPSEKTSQQSSFVPDPTVLYEVGFINGQIKMFNGDYRAALESVNHLAELLKADSNVENVEILQAPVNVSSYTALQGSTNDEKAALQAAAMFKLRVILKREVPTT</sequence>
<dbReference type="Proteomes" id="UP000826722">
    <property type="component" value="Chromosome"/>
</dbReference>
<dbReference type="KEGG" id="mpau:ZMTM_00980"/>
<dbReference type="RefSeq" id="WP_221764418.1">
    <property type="nucleotide sequence ID" value="NZ_AP024110.1"/>
</dbReference>
<reference evidence="1" key="1">
    <citation type="journal article" date="2021" name="Arch. Microbiol.">
        <title>Methyloradius palustris gen. nov., sp. nov., a methanol-oxidizing bacterium isolated from snow.</title>
        <authorList>
            <person name="Miyadera T."/>
            <person name="Kojima H."/>
            <person name="Fukui M."/>
        </authorList>
    </citation>
    <scope>NUCLEOTIDE SEQUENCE</scope>
    <source>
        <strain evidence="1">Zm11</strain>
    </source>
</reference>
<protein>
    <submittedName>
        <fullName evidence="1">Uncharacterized protein</fullName>
    </submittedName>
</protein>
<proteinExistence type="predicted"/>
<dbReference type="AlphaFoldDB" id="A0A8D5FX96"/>
<gene>
    <name evidence="1" type="ORF">ZMTM_00980</name>
</gene>
<name>A0A8D5FX96_9PROT</name>
<accession>A0A8D5FX96</accession>
<organism evidence="1 2">
    <name type="scientific">Methyloradius palustris</name>
    <dbReference type="NCBI Taxonomy" id="2778876"/>
    <lineage>
        <taxon>Bacteria</taxon>
        <taxon>Pseudomonadati</taxon>
        <taxon>Pseudomonadota</taxon>
        <taxon>Betaproteobacteria</taxon>
        <taxon>Nitrosomonadales</taxon>
        <taxon>Methylophilaceae</taxon>
        <taxon>Methyloradius</taxon>
    </lineage>
</organism>
<evidence type="ECO:0000313" key="1">
    <source>
        <dbReference type="EMBL" id="BCM23839.1"/>
    </source>
</evidence>
<evidence type="ECO:0000313" key="2">
    <source>
        <dbReference type="Proteomes" id="UP000826722"/>
    </source>
</evidence>